<name>A0A6C1E0I6_SACPS</name>
<accession>A0A6C1E0I6</accession>
<feature type="region of interest" description="Disordered" evidence="1">
    <location>
        <begin position="1"/>
        <end position="28"/>
    </location>
</feature>
<dbReference type="EMBL" id="CP048996">
    <property type="protein sequence ID" value="QID82625.1"/>
    <property type="molecule type" value="Genomic_DNA"/>
</dbReference>
<protein>
    <submittedName>
        <fullName evidence="2">Uncharacterized protein</fullName>
    </submittedName>
</protein>
<gene>
    <name evidence="2" type="ORF">GRS66_005053</name>
</gene>
<evidence type="ECO:0000313" key="3">
    <source>
        <dbReference type="Proteomes" id="UP000501346"/>
    </source>
</evidence>
<dbReference type="SMR" id="A0A6C1E0I6"/>
<reference evidence="2 3" key="1">
    <citation type="journal article" date="2019" name="BMC Genomics">
        <title>Chromosome level assembly and comparative genome analysis confirm lager-brewing yeasts originated from a single hybridization.</title>
        <authorList>
            <person name="Salazar A.N."/>
            <person name="Gorter de Vries A.R."/>
            <person name="van den Broek M."/>
            <person name="Brouwers N."/>
            <person name="de la Torre Cortes P."/>
            <person name="Kuijpers N.G.A."/>
            <person name="Daran J.G."/>
            <person name="Abeel T."/>
        </authorList>
    </citation>
    <scope>NUCLEOTIDE SEQUENCE [LARGE SCALE GENOMIC DNA]</scope>
    <source>
        <strain evidence="2 3">CBS 1483</strain>
    </source>
</reference>
<dbReference type="Proteomes" id="UP000501346">
    <property type="component" value="Chromosome ScXV-ScXI"/>
</dbReference>
<dbReference type="OrthoDB" id="4066296at2759"/>
<proteinExistence type="predicted"/>
<evidence type="ECO:0000313" key="2">
    <source>
        <dbReference type="EMBL" id="QID82625.1"/>
    </source>
</evidence>
<keyword evidence="3" id="KW-1185">Reference proteome</keyword>
<organism evidence="2 3">
    <name type="scientific">Saccharomyces pastorianus</name>
    <name type="common">Lager yeast</name>
    <name type="synonym">Saccharomyces cerevisiae x Saccharomyces eubayanus</name>
    <dbReference type="NCBI Taxonomy" id="27292"/>
    <lineage>
        <taxon>Eukaryota</taxon>
        <taxon>Fungi</taxon>
        <taxon>Dikarya</taxon>
        <taxon>Ascomycota</taxon>
        <taxon>Saccharomycotina</taxon>
        <taxon>Saccharomycetes</taxon>
        <taxon>Saccharomycetales</taxon>
        <taxon>Saccharomycetaceae</taxon>
        <taxon>Saccharomyces</taxon>
    </lineage>
</organism>
<sequence>MSTEKLEASEEPQAPLANTSETNSIKGDTENIVTVFDLANEIEKSLKDVQRQMKENDDEFSRSIQAIEDKLNKMSR</sequence>
<feature type="compositionally biased region" description="Polar residues" evidence="1">
    <location>
        <begin position="16"/>
        <end position="26"/>
    </location>
</feature>
<evidence type="ECO:0000256" key="1">
    <source>
        <dbReference type="SAM" id="MobiDB-lite"/>
    </source>
</evidence>
<dbReference type="AlphaFoldDB" id="A0A6C1E0I6"/>